<dbReference type="SUPFAM" id="SSF52540">
    <property type="entry name" value="P-loop containing nucleoside triphosphate hydrolases"/>
    <property type="match status" value="1"/>
</dbReference>
<evidence type="ECO:0000259" key="11">
    <source>
        <dbReference type="PROSITE" id="PS51195"/>
    </source>
</evidence>
<dbReference type="InterPro" id="IPR014001">
    <property type="entry name" value="Helicase_ATP-bd"/>
</dbReference>
<evidence type="ECO:0000256" key="8">
    <source>
        <dbReference type="SAM" id="MobiDB-lite"/>
    </source>
</evidence>
<keyword evidence="13" id="KW-1185">Reference proteome</keyword>
<evidence type="ECO:0000313" key="12">
    <source>
        <dbReference type="EMBL" id="KAG2176118.1"/>
    </source>
</evidence>
<dbReference type="SMART" id="SM00490">
    <property type="entry name" value="HELICc"/>
    <property type="match status" value="1"/>
</dbReference>
<dbReference type="EMBL" id="JAEPQZ010000010">
    <property type="protein sequence ID" value="KAG2176118.1"/>
    <property type="molecule type" value="Genomic_DNA"/>
</dbReference>
<feature type="region of interest" description="Disordered" evidence="8">
    <location>
        <begin position="446"/>
        <end position="474"/>
    </location>
</feature>
<dbReference type="SMART" id="SM00487">
    <property type="entry name" value="DEXDc"/>
    <property type="match status" value="1"/>
</dbReference>
<dbReference type="AlphaFoldDB" id="A0A8H7PLC5"/>
<evidence type="ECO:0000256" key="3">
    <source>
        <dbReference type="ARBA" id="ARBA00022806"/>
    </source>
</evidence>
<feature type="domain" description="Helicase ATP-binding" evidence="9">
    <location>
        <begin position="71"/>
        <end position="243"/>
    </location>
</feature>
<dbReference type="GO" id="GO:0003724">
    <property type="term" value="F:RNA helicase activity"/>
    <property type="evidence" value="ECO:0007669"/>
    <property type="project" value="InterPro"/>
</dbReference>
<evidence type="ECO:0008006" key="14">
    <source>
        <dbReference type="Google" id="ProtNLM"/>
    </source>
</evidence>
<dbReference type="GO" id="GO:0005524">
    <property type="term" value="F:ATP binding"/>
    <property type="evidence" value="ECO:0007669"/>
    <property type="project" value="UniProtKB-KW"/>
</dbReference>
<dbReference type="InterPro" id="IPR050079">
    <property type="entry name" value="DEAD_box_RNA_helicase"/>
</dbReference>
<dbReference type="Proteomes" id="UP000654370">
    <property type="component" value="Unassembled WGS sequence"/>
</dbReference>
<dbReference type="CDD" id="cd18787">
    <property type="entry name" value="SF2_C_DEAD"/>
    <property type="match status" value="1"/>
</dbReference>
<dbReference type="GO" id="GO:0003723">
    <property type="term" value="F:RNA binding"/>
    <property type="evidence" value="ECO:0007669"/>
    <property type="project" value="UniProtKB-KW"/>
</dbReference>
<protein>
    <recommendedName>
        <fullName evidence="14">RNA helicase</fullName>
    </recommendedName>
</protein>
<dbReference type="InterPro" id="IPR001650">
    <property type="entry name" value="Helicase_C-like"/>
</dbReference>
<dbReference type="InterPro" id="IPR014014">
    <property type="entry name" value="RNA_helicase_DEAD_Q_motif"/>
</dbReference>
<organism evidence="12 13">
    <name type="scientific">Mortierella isabellina</name>
    <name type="common">Filamentous fungus</name>
    <name type="synonym">Umbelopsis isabellina</name>
    <dbReference type="NCBI Taxonomy" id="91625"/>
    <lineage>
        <taxon>Eukaryota</taxon>
        <taxon>Fungi</taxon>
        <taxon>Fungi incertae sedis</taxon>
        <taxon>Mucoromycota</taxon>
        <taxon>Mucoromycotina</taxon>
        <taxon>Umbelopsidomycetes</taxon>
        <taxon>Umbelopsidales</taxon>
        <taxon>Umbelopsidaceae</taxon>
        <taxon>Umbelopsis</taxon>
    </lineage>
</organism>
<dbReference type="PROSITE" id="PS00039">
    <property type="entry name" value="DEAD_ATP_HELICASE"/>
    <property type="match status" value="1"/>
</dbReference>
<evidence type="ECO:0000259" key="9">
    <source>
        <dbReference type="PROSITE" id="PS51192"/>
    </source>
</evidence>
<dbReference type="Pfam" id="PF00270">
    <property type="entry name" value="DEAD"/>
    <property type="match status" value="1"/>
</dbReference>
<dbReference type="PROSITE" id="PS51195">
    <property type="entry name" value="Q_MOTIF"/>
    <property type="match status" value="1"/>
</dbReference>
<dbReference type="GO" id="GO:0016787">
    <property type="term" value="F:hydrolase activity"/>
    <property type="evidence" value="ECO:0007669"/>
    <property type="project" value="UniProtKB-KW"/>
</dbReference>
<dbReference type="PROSITE" id="PS51192">
    <property type="entry name" value="HELICASE_ATP_BIND_1"/>
    <property type="match status" value="1"/>
</dbReference>
<dbReference type="PANTHER" id="PTHR47959:SF24">
    <property type="entry name" value="ATP-DEPENDENT RNA HELICASE"/>
    <property type="match status" value="1"/>
</dbReference>
<feature type="domain" description="Helicase C-terminal" evidence="10">
    <location>
        <begin position="257"/>
        <end position="419"/>
    </location>
</feature>
<dbReference type="GO" id="GO:0005829">
    <property type="term" value="C:cytosol"/>
    <property type="evidence" value="ECO:0007669"/>
    <property type="project" value="TreeGrafter"/>
</dbReference>
<evidence type="ECO:0000256" key="2">
    <source>
        <dbReference type="ARBA" id="ARBA00022801"/>
    </source>
</evidence>
<evidence type="ECO:0000313" key="13">
    <source>
        <dbReference type="Proteomes" id="UP000654370"/>
    </source>
</evidence>
<evidence type="ECO:0000259" key="10">
    <source>
        <dbReference type="PROSITE" id="PS51194"/>
    </source>
</evidence>
<proteinExistence type="inferred from homology"/>
<gene>
    <name evidence="12" type="ORF">INT43_005351</name>
</gene>
<comment type="caution">
    <text evidence="12">The sequence shown here is derived from an EMBL/GenBank/DDBJ whole genome shotgun (WGS) entry which is preliminary data.</text>
</comment>
<reference evidence="12" key="1">
    <citation type="submission" date="2020-12" db="EMBL/GenBank/DDBJ databases">
        <title>Metabolic potential, ecology and presence of endohyphal bacteria is reflected in genomic diversity of Mucoromycotina.</title>
        <authorList>
            <person name="Muszewska A."/>
            <person name="Okrasinska A."/>
            <person name="Steczkiewicz K."/>
            <person name="Drgas O."/>
            <person name="Orlowska M."/>
            <person name="Perlinska-Lenart U."/>
            <person name="Aleksandrzak-Piekarczyk T."/>
            <person name="Szatraj K."/>
            <person name="Zielenkiewicz U."/>
            <person name="Pilsyk S."/>
            <person name="Malc E."/>
            <person name="Mieczkowski P."/>
            <person name="Kruszewska J.S."/>
            <person name="Biernat P."/>
            <person name="Pawlowska J."/>
        </authorList>
    </citation>
    <scope>NUCLEOTIDE SEQUENCE</scope>
    <source>
        <strain evidence="12">WA0000067209</strain>
    </source>
</reference>
<feature type="compositionally biased region" description="Basic residues" evidence="8">
    <location>
        <begin position="463"/>
        <end position="474"/>
    </location>
</feature>
<dbReference type="OrthoDB" id="10261904at2759"/>
<dbReference type="CDD" id="cd17955">
    <property type="entry name" value="DEADc_DDX49"/>
    <property type="match status" value="1"/>
</dbReference>
<evidence type="ECO:0000256" key="5">
    <source>
        <dbReference type="ARBA" id="ARBA00022884"/>
    </source>
</evidence>
<evidence type="ECO:0000256" key="4">
    <source>
        <dbReference type="ARBA" id="ARBA00022840"/>
    </source>
</evidence>
<keyword evidence="3 7" id="KW-0347">Helicase</keyword>
<comment type="similarity">
    <text evidence="7">Belongs to the DEAD box helicase family.</text>
</comment>
<dbReference type="Pfam" id="PF00271">
    <property type="entry name" value="Helicase_C"/>
    <property type="match status" value="1"/>
</dbReference>
<keyword evidence="5" id="KW-0694">RNA-binding</keyword>
<dbReference type="PROSITE" id="PS51194">
    <property type="entry name" value="HELICASE_CTER"/>
    <property type="match status" value="1"/>
</dbReference>
<evidence type="ECO:0000256" key="1">
    <source>
        <dbReference type="ARBA" id="ARBA00022741"/>
    </source>
</evidence>
<dbReference type="InterPro" id="IPR000629">
    <property type="entry name" value="RNA-helicase_DEAD-box_CS"/>
</dbReference>
<sequence>MATTTTADASILSDQRKIFEKDGSKSSSEVALNRAKNKDTTFENLGLSSWLVDALSSLSIRKPSEIQKACVPAILSGKDVIGGAKTGSGKTAAFALPILQKLSEDPYGIFALVLTPTRELAFQIAEQFRVLGRGVNVKETVVVGGLDMMQQALDLSRRPHVVIATPGRLRDHIQSSSGAADLKRIKYLVMDEADRLLSDTFTEDLEVIFNNIPEKRQTLLFTATMTDSILALSDAEEDPKKRPFLYQCDTSISTVSTLDQSYVFVPSHVREVYLVHVLRSEDFAGKSVIIFCGRCRTAEMITVMLKELGIRCTALHSDMSQQQRLDSLGRFRAEVIDVLVATDVGSRGLDIPTVQLVLNYDIPRDPTDYIHRVGRTARAGRGGQALSIITERDVQLVHNIEAKINKQMEEYKINENKILEELSEVTTAKRVARMHLHDTNFGERRELRKMKRQSEGASPAAKIKSKAKKANGTK</sequence>
<dbReference type="PANTHER" id="PTHR47959">
    <property type="entry name" value="ATP-DEPENDENT RNA HELICASE RHLE-RELATED"/>
    <property type="match status" value="1"/>
</dbReference>
<keyword evidence="1 7" id="KW-0547">Nucleotide-binding</keyword>
<keyword evidence="4 7" id="KW-0067">ATP-binding</keyword>
<dbReference type="InterPro" id="IPR027417">
    <property type="entry name" value="P-loop_NTPase"/>
</dbReference>
<feature type="domain" description="DEAD-box RNA helicase Q" evidence="11">
    <location>
        <begin position="40"/>
        <end position="68"/>
    </location>
</feature>
<keyword evidence="2 7" id="KW-0378">Hydrolase</keyword>
<evidence type="ECO:0000256" key="7">
    <source>
        <dbReference type="RuleBase" id="RU000492"/>
    </source>
</evidence>
<feature type="short sequence motif" description="Q motif" evidence="6">
    <location>
        <begin position="40"/>
        <end position="68"/>
    </location>
</feature>
<dbReference type="Gene3D" id="3.40.50.300">
    <property type="entry name" value="P-loop containing nucleotide triphosphate hydrolases"/>
    <property type="match status" value="2"/>
</dbReference>
<evidence type="ECO:0000256" key="6">
    <source>
        <dbReference type="PROSITE-ProRule" id="PRU00552"/>
    </source>
</evidence>
<name>A0A8H7PLC5_MORIS</name>
<accession>A0A8H7PLC5</accession>
<dbReference type="InterPro" id="IPR011545">
    <property type="entry name" value="DEAD/DEAH_box_helicase_dom"/>
</dbReference>